<dbReference type="GO" id="GO:0000981">
    <property type="term" value="F:DNA-binding transcription factor activity, RNA polymerase II-specific"/>
    <property type="evidence" value="ECO:0007669"/>
    <property type="project" value="TreeGrafter"/>
</dbReference>
<dbReference type="GO" id="GO:0005634">
    <property type="term" value="C:nucleus"/>
    <property type="evidence" value="ECO:0007669"/>
    <property type="project" value="TreeGrafter"/>
</dbReference>
<proteinExistence type="predicted"/>
<dbReference type="AlphaFoldDB" id="A0A8S1LAW9"/>
<evidence type="ECO:0000259" key="2">
    <source>
        <dbReference type="PROSITE" id="PS51294"/>
    </source>
</evidence>
<feature type="domain" description="Myb-like" evidence="1">
    <location>
        <begin position="174"/>
        <end position="224"/>
    </location>
</feature>
<dbReference type="Proteomes" id="UP000688137">
    <property type="component" value="Unassembled WGS sequence"/>
</dbReference>
<keyword evidence="4" id="KW-1185">Reference proteome</keyword>
<dbReference type="Pfam" id="PF13921">
    <property type="entry name" value="Myb_DNA-bind_6"/>
    <property type="match status" value="1"/>
</dbReference>
<dbReference type="SMART" id="SM00717">
    <property type="entry name" value="SANT"/>
    <property type="match status" value="2"/>
</dbReference>
<dbReference type="OMA" id="MIPPTWN"/>
<gene>
    <name evidence="3" type="ORF">PPRIM_AZ9-3.1.T0340268</name>
</gene>
<sequence>MIPPTWNEFLEFISDIQDNELDKPLLCQFIKIPNKCMTSIQIKQYFSKDFQKAKIKRSCKWGDREKYFLIWCVSKIIAKLQIKFQEVYLYQVFEKLSNILDLPEQFLLTKWLSLLKYKLKLQPWKQEEDDLLIELRQQYSGPKDWTIITREFIKRSQTVRYPKQIRERFNNVINPNINKNEFNKDEILFIFREAQNKDKNWAGISKIMPGRTDNQIKNVYNSIIRKISNEMRMNYYSEVDEQVIQNLIIQQNNYDPKMISSLLEEFKRKKLCVKTESCSDYSQTSEPYFQGVPFQMACPYISYSPFQFQNIYFCLPQFYLLPHQSQIAIQNFNET</sequence>
<organism evidence="3 4">
    <name type="scientific">Paramecium primaurelia</name>
    <dbReference type="NCBI Taxonomy" id="5886"/>
    <lineage>
        <taxon>Eukaryota</taxon>
        <taxon>Sar</taxon>
        <taxon>Alveolata</taxon>
        <taxon>Ciliophora</taxon>
        <taxon>Intramacronucleata</taxon>
        <taxon>Oligohymenophorea</taxon>
        <taxon>Peniculida</taxon>
        <taxon>Parameciidae</taxon>
        <taxon>Paramecium</taxon>
    </lineage>
</organism>
<feature type="domain" description="HTH myb-type" evidence="2">
    <location>
        <begin position="116"/>
        <end position="177"/>
    </location>
</feature>
<dbReference type="CDD" id="cd00167">
    <property type="entry name" value="SANT"/>
    <property type="match status" value="2"/>
</dbReference>
<dbReference type="GO" id="GO:0000978">
    <property type="term" value="F:RNA polymerase II cis-regulatory region sequence-specific DNA binding"/>
    <property type="evidence" value="ECO:0007669"/>
    <property type="project" value="TreeGrafter"/>
</dbReference>
<comment type="caution">
    <text evidence="3">The sequence shown here is derived from an EMBL/GenBank/DDBJ whole genome shotgun (WGS) entry which is preliminary data.</text>
</comment>
<name>A0A8S1LAW9_PARPR</name>
<evidence type="ECO:0000313" key="4">
    <source>
        <dbReference type="Proteomes" id="UP000688137"/>
    </source>
</evidence>
<feature type="domain" description="HTH myb-type" evidence="2">
    <location>
        <begin position="194"/>
        <end position="228"/>
    </location>
</feature>
<protein>
    <submittedName>
        <fullName evidence="3">Uncharacterized protein</fullName>
    </submittedName>
</protein>
<dbReference type="InterPro" id="IPR001005">
    <property type="entry name" value="SANT/Myb"/>
</dbReference>
<reference evidence="3" key="1">
    <citation type="submission" date="2021-01" db="EMBL/GenBank/DDBJ databases">
        <authorList>
            <consortium name="Genoscope - CEA"/>
            <person name="William W."/>
        </authorList>
    </citation>
    <scope>NUCLEOTIDE SEQUENCE</scope>
</reference>
<dbReference type="PANTHER" id="PTHR45614">
    <property type="entry name" value="MYB PROTEIN-RELATED"/>
    <property type="match status" value="1"/>
</dbReference>
<dbReference type="PANTHER" id="PTHR45614:SF25">
    <property type="entry name" value="MYB PROTEIN"/>
    <property type="match status" value="1"/>
</dbReference>
<dbReference type="EMBL" id="CAJJDM010000033">
    <property type="protein sequence ID" value="CAD8063335.1"/>
    <property type="molecule type" value="Genomic_DNA"/>
</dbReference>
<dbReference type="PROSITE" id="PS50090">
    <property type="entry name" value="MYB_LIKE"/>
    <property type="match status" value="2"/>
</dbReference>
<accession>A0A8S1LAW9</accession>
<dbReference type="PROSITE" id="PS51294">
    <property type="entry name" value="HTH_MYB"/>
    <property type="match status" value="2"/>
</dbReference>
<evidence type="ECO:0000313" key="3">
    <source>
        <dbReference type="EMBL" id="CAD8063335.1"/>
    </source>
</evidence>
<evidence type="ECO:0000259" key="1">
    <source>
        <dbReference type="PROSITE" id="PS50090"/>
    </source>
</evidence>
<dbReference type="InterPro" id="IPR017930">
    <property type="entry name" value="Myb_dom"/>
</dbReference>
<feature type="domain" description="Myb-like" evidence="1">
    <location>
        <begin position="116"/>
        <end position="173"/>
    </location>
</feature>
<dbReference type="InterPro" id="IPR050560">
    <property type="entry name" value="MYB_TF"/>
</dbReference>